<comment type="caution">
    <text evidence="1">The sequence shown here is derived from an EMBL/GenBank/DDBJ whole genome shotgun (WGS) entry which is preliminary data.</text>
</comment>
<dbReference type="RefSeq" id="WP_066130573.1">
    <property type="nucleotide sequence ID" value="NZ_KQ959899.1"/>
</dbReference>
<keyword evidence="2" id="KW-1185">Reference proteome</keyword>
<protein>
    <recommendedName>
        <fullName evidence="3">DUF4238 domain-containing protein</fullName>
    </recommendedName>
</protein>
<evidence type="ECO:0000313" key="1">
    <source>
        <dbReference type="EMBL" id="KXB57061.1"/>
    </source>
</evidence>
<name>A0ABR5TNZ4_9BACL</name>
<accession>A0ABR5TNZ4</accession>
<dbReference type="EMBL" id="LSDB01000052">
    <property type="protein sequence ID" value="KXB57061.1"/>
    <property type="molecule type" value="Genomic_DNA"/>
</dbReference>
<proteinExistence type="predicted"/>
<sequence>MNNTYPRLCGGTFLVLLLRSKRTKAKKDIRKYSANGITNPEFLKGLITIFDSSYYEPSGSSLETNTSRYKKCEISKADCLPFDDNALITAFDRQIKEDYYTLLVRMKELLDYFLTIDKAPKIDELVYGILNLIINDHSINQDDVFYALPNGTGITKKDLISTLDINLYSLILGVWHFILTSRKDNKIGASTIKSWHEEPLEKGKAHIFTSSIGSTYHLDIKISTLIEQNESAEREISDEINKDFFEEPEIEILDSVDANETSQHQENKQPTINNQFIFNQSGSGVNIGQATNVIIKNGKVVDAK</sequence>
<gene>
    <name evidence="1" type="ORF">HMPREF1871_00970</name>
</gene>
<organism evidence="1 2">
    <name type="scientific">Gemelliphila asaccharolytica</name>
    <dbReference type="NCBI Taxonomy" id="502393"/>
    <lineage>
        <taxon>Bacteria</taxon>
        <taxon>Bacillati</taxon>
        <taxon>Bacillota</taxon>
        <taxon>Bacilli</taxon>
        <taxon>Bacillales</taxon>
        <taxon>Gemellaceae</taxon>
        <taxon>Gemelliphila</taxon>
    </lineage>
</organism>
<evidence type="ECO:0000313" key="2">
    <source>
        <dbReference type="Proteomes" id="UP000070467"/>
    </source>
</evidence>
<dbReference type="Proteomes" id="UP000070467">
    <property type="component" value="Unassembled WGS sequence"/>
</dbReference>
<reference evidence="1 2" key="1">
    <citation type="submission" date="2016-01" db="EMBL/GenBank/DDBJ databases">
        <authorList>
            <person name="Mitreva M."/>
            <person name="Pepin K.H."/>
            <person name="Mihindukulasuriya K.A."/>
            <person name="Fulton R."/>
            <person name="Fronick C."/>
            <person name="O'Laughlin M."/>
            <person name="Miner T."/>
            <person name="Herter B."/>
            <person name="Rosa B.A."/>
            <person name="Cordes M."/>
            <person name="Tomlinson C."/>
            <person name="Wollam A."/>
            <person name="Palsikar V.B."/>
            <person name="Mardis E.R."/>
            <person name="Wilson R.K."/>
        </authorList>
    </citation>
    <scope>NUCLEOTIDE SEQUENCE [LARGE SCALE GENOMIC DNA]</scope>
    <source>
        <strain evidence="1 2">KA00071</strain>
    </source>
</reference>
<evidence type="ECO:0008006" key="3">
    <source>
        <dbReference type="Google" id="ProtNLM"/>
    </source>
</evidence>